<dbReference type="InterPro" id="IPR008727">
    <property type="entry name" value="PAAR_motif"/>
</dbReference>
<sequence>MAIFPAVRMGDKIAHGGSILTGSPDVFINDLPAAFKGASAVCCGLHISAQVVAVGAPLVYINGLNAAHMACCSSCGSPAATASPDVFIGE</sequence>
<proteinExistence type="predicted"/>
<protein>
    <submittedName>
        <fullName evidence="1">PAAR domain-containing protein</fullName>
    </submittedName>
</protein>
<accession>A0ABY9M329</accession>
<reference evidence="1 2" key="1">
    <citation type="submission" date="2023-08" db="EMBL/GenBank/DDBJ databases">
        <title>Achromobacter seleniivolatilans sp. nov., isolated from seleniferous soil.</title>
        <authorList>
            <person name="Zhang S."/>
            <person name="Li K."/>
            <person name="Peng J."/>
            <person name="Zhao Q."/>
            <person name="Wang H."/>
            <person name="Guo Y."/>
        </authorList>
    </citation>
    <scope>NUCLEOTIDE SEQUENCE [LARGE SCALE GENOMIC DNA]</scope>
    <source>
        <strain evidence="1 2">R39</strain>
    </source>
</reference>
<evidence type="ECO:0000313" key="2">
    <source>
        <dbReference type="Proteomes" id="UP001234798"/>
    </source>
</evidence>
<organism evidence="1 2">
    <name type="scientific">Achromobacter seleniivolatilans</name>
    <dbReference type="NCBI Taxonomy" id="3047478"/>
    <lineage>
        <taxon>Bacteria</taxon>
        <taxon>Pseudomonadati</taxon>
        <taxon>Pseudomonadota</taxon>
        <taxon>Betaproteobacteria</taxon>
        <taxon>Burkholderiales</taxon>
        <taxon>Alcaligenaceae</taxon>
        <taxon>Achromobacter</taxon>
    </lineage>
</organism>
<name>A0ABY9M329_9BURK</name>
<evidence type="ECO:0000313" key="1">
    <source>
        <dbReference type="EMBL" id="WMD20252.1"/>
    </source>
</evidence>
<dbReference type="Pfam" id="PF05488">
    <property type="entry name" value="PAAR_motif"/>
    <property type="match status" value="1"/>
</dbReference>
<gene>
    <name evidence="1" type="ORF">RAS12_27200</name>
</gene>
<keyword evidence="2" id="KW-1185">Reference proteome</keyword>
<dbReference type="Gene3D" id="2.60.200.60">
    <property type="match status" value="1"/>
</dbReference>
<dbReference type="RefSeq" id="WP_306943302.1">
    <property type="nucleotide sequence ID" value="NZ_CP132976.1"/>
</dbReference>
<dbReference type="Proteomes" id="UP001234798">
    <property type="component" value="Chromosome"/>
</dbReference>
<dbReference type="EMBL" id="CP132976">
    <property type="protein sequence ID" value="WMD20252.1"/>
    <property type="molecule type" value="Genomic_DNA"/>
</dbReference>